<dbReference type="Pfam" id="PF10127">
    <property type="entry name" value="RlaP"/>
    <property type="match status" value="1"/>
</dbReference>
<proteinExistence type="predicted"/>
<dbReference type="EMBL" id="ACBZ01000188">
    <property type="protein sequence ID" value="EEG47554.1"/>
    <property type="molecule type" value="Genomic_DNA"/>
</dbReference>
<dbReference type="PANTHER" id="PTHR34817">
    <property type="entry name" value="NUCLEOTIDYLTRANSFERASE"/>
    <property type="match status" value="1"/>
</dbReference>
<dbReference type="AlphaFoldDB" id="C0CRN2"/>
<reference evidence="1 2" key="1">
    <citation type="submission" date="2009-01" db="EMBL/GenBank/DDBJ databases">
        <authorList>
            <person name="Fulton L."/>
            <person name="Clifton S."/>
            <person name="Fulton B."/>
            <person name="Xu J."/>
            <person name="Minx P."/>
            <person name="Pepin K.H."/>
            <person name="Johnson M."/>
            <person name="Bhonagiri V."/>
            <person name="Nash W.E."/>
            <person name="Mardis E.R."/>
            <person name="Wilson R.K."/>
        </authorList>
    </citation>
    <scope>NUCLEOTIDE SEQUENCE [LARGE SCALE GENOMIC DNA]</scope>
    <source>
        <strain evidence="2">DSM 10507 / JCM 14656 / S5a33</strain>
    </source>
</reference>
<dbReference type="PANTHER" id="PTHR34817:SF2">
    <property type="entry name" value="NUCLEOTIDYLTRANSFERASE"/>
    <property type="match status" value="1"/>
</dbReference>
<protein>
    <recommendedName>
        <fullName evidence="3">Nucleotidyltransferase</fullName>
    </recommendedName>
</protein>
<dbReference type="GeneID" id="86823348"/>
<keyword evidence="2" id="KW-1185">Reference proteome</keyword>
<dbReference type="InterPro" id="IPR043519">
    <property type="entry name" value="NT_sf"/>
</dbReference>
<reference evidence="1 2" key="2">
    <citation type="submission" date="2009-02" db="EMBL/GenBank/DDBJ databases">
        <title>Draft genome sequence of Blautia hydrogenotrophica DSM 10507 (Ruminococcus hydrogenotrophicus DSM 10507).</title>
        <authorList>
            <person name="Sudarsanam P."/>
            <person name="Ley R."/>
            <person name="Guruge J."/>
            <person name="Turnbaugh P.J."/>
            <person name="Mahowald M."/>
            <person name="Liep D."/>
            <person name="Gordon J."/>
        </authorList>
    </citation>
    <scope>NUCLEOTIDE SEQUENCE [LARGE SCALE GENOMIC DNA]</scope>
    <source>
        <strain evidence="2">DSM 10507 / JCM 14656 / S5a33</strain>
    </source>
</reference>
<evidence type="ECO:0000313" key="1">
    <source>
        <dbReference type="EMBL" id="EEG47554.1"/>
    </source>
</evidence>
<organism evidence="1 2">
    <name type="scientific">Blautia hydrogenotrophica (strain DSM 10507 / JCM 14656 / S5a33)</name>
    <name type="common">Ruminococcus hydrogenotrophicus</name>
    <dbReference type="NCBI Taxonomy" id="476272"/>
    <lineage>
        <taxon>Bacteria</taxon>
        <taxon>Bacillati</taxon>
        <taxon>Bacillota</taxon>
        <taxon>Clostridia</taxon>
        <taxon>Lachnospirales</taxon>
        <taxon>Lachnospiraceae</taxon>
        <taxon>Blautia</taxon>
    </lineage>
</organism>
<dbReference type="InterPro" id="IPR018775">
    <property type="entry name" value="RlaP"/>
</dbReference>
<comment type="caution">
    <text evidence="1">The sequence shown here is derived from an EMBL/GenBank/DDBJ whole genome shotgun (WGS) entry which is preliminary data.</text>
</comment>
<name>C0CRN2_BLAHS</name>
<evidence type="ECO:0000313" key="2">
    <source>
        <dbReference type="Proteomes" id="UP000003100"/>
    </source>
</evidence>
<evidence type="ECO:0008006" key="3">
    <source>
        <dbReference type="Google" id="ProtNLM"/>
    </source>
</evidence>
<gene>
    <name evidence="1" type="ORF">RUMHYD_03546</name>
</gene>
<dbReference type="SUPFAM" id="SSF81301">
    <property type="entry name" value="Nucleotidyltransferase"/>
    <property type="match status" value="1"/>
</dbReference>
<dbReference type="PATRIC" id="fig|476272.21.peg.225"/>
<dbReference type="HOGENOM" id="CLU_084690_0_0_9"/>
<dbReference type="eggNOG" id="COG3541">
    <property type="taxonomic scope" value="Bacteria"/>
</dbReference>
<sequence length="251" mass="29944">MEKEIEEKLEEIEQKEQVRILYAVESGSRAWGFASPDSDYDVRFVYVRPQEAYLRLEGVRDVIEWQLDEVLDINGWDLKKALIQFQRGNVTLFEWAASPIVYRTSEAWKKIYETAQHYFSVKTAVHQYLGTAKNTYMQYLQDDMVRYKKYFYAIRPLLAVRYIEENRCPAPILFEELMKQDLPERLRAAIESVQRVKMISDEKKYNPQNPEIQKFIAEELVRQQEAAEELPKDRNDDWETLNHIFLETLRG</sequence>
<dbReference type="Proteomes" id="UP000003100">
    <property type="component" value="Unassembled WGS sequence"/>
</dbReference>
<accession>C0CRN2</accession>
<dbReference type="RefSeq" id="WP_005952006.1">
    <property type="nucleotide sequence ID" value="NZ_CP136423.1"/>
</dbReference>